<dbReference type="InterPro" id="IPR020472">
    <property type="entry name" value="WD40_PAC1"/>
</dbReference>
<evidence type="ECO:0000313" key="9">
    <source>
        <dbReference type="Proteomes" id="UP000008144"/>
    </source>
</evidence>
<feature type="repeat" description="WD" evidence="5">
    <location>
        <begin position="313"/>
        <end position="354"/>
    </location>
</feature>
<evidence type="ECO:0000256" key="3">
    <source>
        <dbReference type="ARBA" id="ARBA00022737"/>
    </source>
</evidence>
<feature type="region of interest" description="Disordered" evidence="6">
    <location>
        <begin position="589"/>
        <end position="621"/>
    </location>
</feature>
<dbReference type="PANTHER" id="PTHR44324">
    <property type="entry name" value="WD40 REPEAT DOMAIN 95"/>
    <property type="match status" value="1"/>
</dbReference>
<dbReference type="SMART" id="SM00320">
    <property type="entry name" value="WD40"/>
    <property type="match status" value="10"/>
</dbReference>
<reference evidence="8" key="3">
    <citation type="submission" date="2025-08" db="UniProtKB">
        <authorList>
            <consortium name="Ensembl"/>
        </authorList>
    </citation>
    <scope>IDENTIFICATION</scope>
</reference>
<dbReference type="EMBL" id="EAAA01000671">
    <property type="status" value="NOT_ANNOTATED_CDS"/>
    <property type="molecule type" value="Genomic_DNA"/>
</dbReference>
<dbReference type="GO" id="GO:0005509">
    <property type="term" value="F:calcium ion binding"/>
    <property type="evidence" value="ECO:0007669"/>
    <property type="project" value="InterPro"/>
</dbReference>
<evidence type="ECO:0000313" key="8">
    <source>
        <dbReference type="Ensembl" id="ENSCINP00000031283.1"/>
    </source>
</evidence>
<feature type="repeat" description="WD" evidence="5">
    <location>
        <begin position="404"/>
        <end position="445"/>
    </location>
</feature>
<keyword evidence="3" id="KW-0677">Repeat</keyword>
<feature type="domain" description="EF-hand" evidence="7">
    <location>
        <begin position="21"/>
        <end position="56"/>
    </location>
</feature>
<dbReference type="SUPFAM" id="SSF50978">
    <property type="entry name" value="WD40 repeat-like"/>
    <property type="match status" value="1"/>
</dbReference>
<feature type="repeat" description="WD" evidence="5">
    <location>
        <begin position="763"/>
        <end position="794"/>
    </location>
</feature>
<dbReference type="PANTHER" id="PTHR44324:SF6">
    <property type="entry name" value="EF-HAND CALCIUM BINDING DOMAIN 8"/>
    <property type="match status" value="1"/>
</dbReference>
<feature type="compositionally biased region" description="Basic and acidic residues" evidence="6">
    <location>
        <begin position="589"/>
        <end position="604"/>
    </location>
</feature>
<dbReference type="SUPFAM" id="SSF47473">
    <property type="entry name" value="EF-hand"/>
    <property type="match status" value="1"/>
</dbReference>
<evidence type="ECO:0000256" key="5">
    <source>
        <dbReference type="PROSITE-ProRule" id="PRU00221"/>
    </source>
</evidence>
<dbReference type="Ensembl" id="ENSCINT00000032146.1">
    <property type="protein sequence ID" value="ENSCINP00000031283.1"/>
    <property type="gene ID" value="ENSCING00000020898.1"/>
</dbReference>
<dbReference type="PROSITE" id="PS50082">
    <property type="entry name" value="WD_REPEATS_2"/>
    <property type="match status" value="6"/>
</dbReference>
<dbReference type="InterPro" id="IPR015943">
    <property type="entry name" value="WD40/YVTN_repeat-like_dom_sf"/>
</dbReference>
<evidence type="ECO:0000256" key="1">
    <source>
        <dbReference type="ARBA" id="ARBA00014901"/>
    </source>
</evidence>
<name>H2XNQ0_CIOIN</name>
<dbReference type="InParanoid" id="H2XNQ0"/>
<keyword evidence="2 5" id="KW-0853">WD repeat</keyword>
<dbReference type="HOGENOM" id="CLU_006741_0_1_1"/>
<dbReference type="GeneTree" id="ENSGT00940000168052"/>
<sequence>EEGLDMKEFRVAMKKTMGNDIDDTELDMIFMKVDNNCDGTVDWDEYLSYMLLEYQEKKNMFTLDQDCPFPNRLSIKTSNHLESICSVRLLQNQYKPYTNPYTQAFGRANAHGEAEPDDSASRYLTLSREGVLNIWNMDWTLQKSLTLDADLKDCPLTMDYSYNFKKPQNAILLWGDTSGSIVIIRFHENPNLSLFSAPLCPNNQISLKRVLQGSINGLIAARFKNVHTDWVQQVRYFINKKVIYKLECDTILFEISCVKIHNIMVFRRSYFCIRKGVLCLTYDPEWNLIVTGSRDCDVRVWNPYVIAKSSAVLKGHNSAVLNVVVRSFDHQIISVSKDKNVRVWDLRDYSCKQNIHGRNIPLGRLDITAVCFNERYKELVIATNRIGVLHPRASAVTSYSLKQTKSHQKPVARVLFNPLFNQIVTGSEDSMVCLWDIKTGVKQMQFNTGNDVEITCMAFDPTNRRLLIGGRNGAAILWNFNNGAKLRSLEKMDNQEITDVVFTRQRIVTAGWNRHVRIYLDSYGNDQYELLNQTHDDDVLSLDYHKSDSLLASASYDGDVYIWSVDAGEVLMTFNMHISLLPIHREDQVVKKEKKHRTESERTHSSNSRSSSRSSANEEIHKKAMQTDRAVYKVLFLQMRQASETCSTLITAGTDGWLSAWSVHQRGGMLGYYHACKKRDRGDFVTFMVSDEKNKVLVTGDSRGYLRVWDIEKYCNEEDVVRRRSIVDSSMEMTSSYASSVYSYQSNCRYLPTDQPPVLKMSVRAHTSAVTSIAYVTNYGMIASGGVDGSVRLWAINGRYIGTFGQPDSWSIDLPIEVTKQLHWLLGAIPSDVRRVASPTTLRTAKG</sequence>
<dbReference type="InterPro" id="IPR051242">
    <property type="entry name" value="WD-EF-hand_domain"/>
</dbReference>
<dbReference type="InterPro" id="IPR001680">
    <property type="entry name" value="WD40_rpt"/>
</dbReference>
<keyword evidence="4" id="KW-0106">Calcium</keyword>
<reference evidence="8" key="2">
    <citation type="journal article" date="2008" name="Genome Biol.">
        <title>Improved genome assembly and evidence-based global gene model set for the chordate Ciona intestinalis: new insight into intron and operon populations.</title>
        <authorList>
            <person name="Satou Y."/>
            <person name="Mineta K."/>
            <person name="Ogasawara M."/>
            <person name="Sasakura Y."/>
            <person name="Shoguchi E."/>
            <person name="Ueno K."/>
            <person name="Yamada L."/>
            <person name="Matsumoto J."/>
            <person name="Wasserscheid J."/>
            <person name="Dewar K."/>
            <person name="Wiley G.B."/>
            <person name="Macmil S.L."/>
            <person name="Roe B.A."/>
            <person name="Zeller R.W."/>
            <person name="Hastings K.E."/>
            <person name="Lemaire P."/>
            <person name="Lindquist E."/>
            <person name="Endo T."/>
            <person name="Hotta K."/>
            <person name="Inaba K."/>
        </authorList>
    </citation>
    <scope>NUCLEOTIDE SEQUENCE [LARGE SCALE GENOMIC DNA]</scope>
    <source>
        <strain evidence="8">wild type</strain>
    </source>
</reference>
<dbReference type="OMA" id="WNISQYA"/>
<dbReference type="Gene3D" id="2.130.10.10">
    <property type="entry name" value="YVTN repeat-like/Quinoprotein amine dehydrogenase"/>
    <property type="match status" value="4"/>
</dbReference>
<dbReference type="Gene3D" id="1.10.238.10">
    <property type="entry name" value="EF-hand"/>
    <property type="match status" value="1"/>
</dbReference>
<dbReference type="InterPro" id="IPR036322">
    <property type="entry name" value="WD40_repeat_dom_sf"/>
</dbReference>
<dbReference type="InterPro" id="IPR018247">
    <property type="entry name" value="EF_Hand_1_Ca_BS"/>
</dbReference>
<evidence type="ECO:0000256" key="2">
    <source>
        <dbReference type="ARBA" id="ARBA00022574"/>
    </source>
</evidence>
<evidence type="ECO:0000256" key="4">
    <source>
        <dbReference type="ARBA" id="ARBA00022837"/>
    </source>
</evidence>
<reference evidence="9" key="1">
    <citation type="journal article" date="2002" name="Science">
        <title>The draft genome of Ciona intestinalis: insights into chordate and vertebrate origins.</title>
        <authorList>
            <person name="Dehal P."/>
            <person name="Satou Y."/>
            <person name="Campbell R.K."/>
            <person name="Chapman J."/>
            <person name="Degnan B."/>
            <person name="De Tomaso A."/>
            <person name="Davidson B."/>
            <person name="Di Gregorio A."/>
            <person name="Gelpke M."/>
            <person name="Goodstein D.M."/>
            <person name="Harafuji N."/>
            <person name="Hastings K.E."/>
            <person name="Ho I."/>
            <person name="Hotta K."/>
            <person name="Huang W."/>
            <person name="Kawashima T."/>
            <person name="Lemaire P."/>
            <person name="Martinez D."/>
            <person name="Meinertzhagen I.A."/>
            <person name="Necula S."/>
            <person name="Nonaka M."/>
            <person name="Putnam N."/>
            <person name="Rash S."/>
            <person name="Saiga H."/>
            <person name="Satake M."/>
            <person name="Terry A."/>
            <person name="Yamada L."/>
            <person name="Wang H.G."/>
            <person name="Awazu S."/>
            <person name="Azumi K."/>
            <person name="Boore J."/>
            <person name="Branno M."/>
            <person name="Chin-Bow S."/>
            <person name="DeSantis R."/>
            <person name="Doyle S."/>
            <person name="Francino P."/>
            <person name="Keys D.N."/>
            <person name="Haga S."/>
            <person name="Hayashi H."/>
            <person name="Hino K."/>
            <person name="Imai K.S."/>
            <person name="Inaba K."/>
            <person name="Kano S."/>
            <person name="Kobayashi K."/>
            <person name="Kobayashi M."/>
            <person name="Lee B.I."/>
            <person name="Makabe K.W."/>
            <person name="Manohar C."/>
            <person name="Matassi G."/>
            <person name="Medina M."/>
            <person name="Mochizuki Y."/>
            <person name="Mount S."/>
            <person name="Morishita T."/>
            <person name="Miura S."/>
            <person name="Nakayama A."/>
            <person name="Nishizaka S."/>
            <person name="Nomoto H."/>
            <person name="Ohta F."/>
            <person name="Oishi K."/>
            <person name="Rigoutsos I."/>
            <person name="Sano M."/>
            <person name="Sasaki A."/>
            <person name="Sasakura Y."/>
            <person name="Shoguchi E."/>
            <person name="Shin-i T."/>
            <person name="Spagnuolo A."/>
            <person name="Stainier D."/>
            <person name="Suzuki M.M."/>
            <person name="Tassy O."/>
            <person name="Takatori N."/>
            <person name="Tokuoka M."/>
            <person name="Yagi K."/>
            <person name="Yoshizaki F."/>
            <person name="Wada S."/>
            <person name="Zhang C."/>
            <person name="Hyatt P.D."/>
            <person name="Larimer F."/>
            <person name="Detter C."/>
            <person name="Doggett N."/>
            <person name="Glavina T."/>
            <person name="Hawkins T."/>
            <person name="Richardson P."/>
            <person name="Lucas S."/>
            <person name="Kohara Y."/>
            <person name="Levine M."/>
            <person name="Satoh N."/>
            <person name="Rokhsar D.S."/>
        </authorList>
    </citation>
    <scope>NUCLEOTIDE SEQUENCE [LARGE SCALE GENOMIC DNA]</scope>
</reference>
<dbReference type="InterPro" id="IPR019775">
    <property type="entry name" value="WD40_repeat_CS"/>
</dbReference>
<organism evidence="8 9">
    <name type="scientific">Ciona intestinalis</name>
    <name type="common">Transparent sea squirt</name>
    <name type="synonym">Ascidia intestinalis</name>
    <dbReference type="NCBI Taxonomy" id="7719"/>
    <lineage>
        <taxon>Eukaryota</taxon>
        <taxon>Metazoa</taxon>
        <taxon>Chordata</taxon>
        <taxon>Tunicata</taxon>
        <taxon>Ascidiacea</taxon>
        <taxon>Phlebobranchia</taxon>
        <taxon>Cionidae</taxon>
        <taxon>Ciona</taxon>
    </lineage>
</organism>
<dbReference type="Proteomes" id="UP000008144">
    <property type="component" value="Chromosome 11"/>
</dbReference>
<dbReference type="CDD" id="cd00200">
    <property type="entry name" value="WD40"/>
    <property type="match status" value="1"/>
</dbReference>
<dbReference type="AlphaFoldDB" id="H2XNQ0"/>
<proteinExistence type="predicted"/>
<dbReference type="PROSITE" id="PS50222">
    <property type="entry name" value="EF_HAND_2"/>
    <property type="match status" value="1"/>
</dbReference>
<feature type="compositionally biased region" description="Low complexity" evidence="6">
    <location>
        <begin position="605"/>
        <end position="615"/>
    </location>
</feature>
<dbReference type="Pfam" id="PF00400">
    <property type="entry name" value="WD40"/>
    <property type="match status" value="6"/>
</dbReference>
<feature type="repeat" description="WD" evidence="5">
    <location>
        <begin position="447"/>
        <end position="488"/>
    </location>
</feature>
<evidence type="ECO:0000256" key="6">
    <source>
        <dbReference type="SAM" id="MobiDB-lite"/>
    </source>
</evidence>
<evidence type="ECO:0000259" key="7">
    <source>
        <dbReference type="PROSITE" id="PS50222"/>
    </source>
</evidence>
<feature type="repeat" description="WD" evidence="5">
    <location>
        <begin position="277"/>
        <end position="302"/>
    </location>
</feature>
<accession>H2XNQ0</accession>
<reference evidence="8" key="4">
    <citation type="submission" date="2025-09" db="UniProtKB">
        <authorList>
            <consortium name="Ensembl"/>
        </authorList>
    </citation>
    <scope>IDENTIFICATION</scope>
</reference>
<dbReference type="InterPro" id="IPR002048">
    <property type="entry name" value="EF_hand_dom"/>
</dbReference>
<dbReference type="InterPro" id="IPR011992">
    <property type="entry name" value="EF-hand-dom_pair"/>
</dbReference>
<protein>
    <recommendedName>
        <fullName evidence="1">WD repeat-containing protein on Y chromosome</fullName>
    </recommendedName>
</protein>
<dbReference type="PROSITE" id="PS00678">
    <property type="entry name" value="WD_REPEATS_1"/>
    <property type="match status" value="3"/>
</dbReference>
<feature type="repeat" description="WD" evidence="5">
    <location>
        <begin position="532"/>
        <end position="573"/>
    </location>
</feature>
<keyword evidence="9" id="KW-1185">Reference proteome</keyword>
<dbReference type="PROSITE" id="PS00018">
    <property type="entry name" value="EF_HAND_1"/>
    <property type="match status" value="1"/>
</dbReference>
<dbReference type="PROSITE" id="PS50294">
    <property type="entry name" value="WD_REPEATS_REGION"/>
    <property type="match status" value="4"/>
</dbReference>
<dbReference type="PRINTS" id="PR00320">
    <property type="entry name" value="GPROTEINBRPT"/>
</dbReference>